<dbReference type="FunFam" id="1.10.510.10:FF:000754">
    <property type="entry name" value="Interleukin-1 receptor-associated kinase"/>
    <property type="match status" value="1"/>
</dbReference>
<dbReference type="SUPFAM" id="SSF56112">
    <property type="entry name" value="Protein kinase-like (PK-like)"/>
    <property type="match status" value="1"/>
</dbReference>
<dbReference type="RefSeq" id="XP_008179976.1">
    <property type="nucleotide sequence ID" value="XM_008181754.2"/>
</dbReference>
<evidence type="ECO:0000256" key="7">
    <source>
        <dbReference type="ARBA" id="ARBA00022840"/>
    </source>
</evidence>
<reference evidence="13" key="2">
    <citation type="submission" date="2022-06" db="UniProtKB">
        <authorList>
            <consortium name="EnsemblMetazoa"/>
        </authorList>
    </citation>
    <scope>IDENTIFICATION</scope>
</reference>
<dbReference type="PANTHER" id="PTHR27001">
    <property type="entry name" value="OS01G0253100 PROTEIN"/>
    <property type="match status" value="1"/>
</dbReference>
<dbReference type="EnsemblMetazoa" id="XM_008181754.3">
    <property type="protein sequence ID" value="XP_008179976.1"/>
    <property type="gene ID" value="LOC100165647"/>
</dbReference>
<keyword evidence="7 10" id="KW-0067">ATP-binding</keyword>
<dbReference type="Pfam" id="PF14786">
    <property type="entry name" value="Death_2"/>
    <property type="match status" value="1"/>
</dbReference>
<dbReference type="RefSeq" id="XP_008179977.1">
    <property type="nucleotide sequence ID" value="XM_008181755.2"/>
</dbReference>
<keyword evidence="6" id="KW-0418">Kinase</keyword>
<accession>A0A8R2NSJ5</accession>
<dbReference type="AlphaFoldDB" id="A0A8R2NSJ5"/>
<dbReference type="EnsemblMetazoa" id="XM_029491258.1">
    <property type="protein sequence ID" value="XP_029347118.1"/>
    <property type="gene ID" value="LOC100165647"/>
</dbReference>
<evidence type="ECO:0000256" key="10">
    <source>
        <dbReference type="PROSITE-ProRule" id="PRU10141"/>
    </source>
</evidence>
<evidence type="ECO:0000259" key="12">
    <source>
        <dbReference type="PROSITE" id="PS50011"/>
    </source>
</evidence>
<dbReference type="Gene3D" id="1.10.533.10">
    <property type="entry name" value="Death Domain, Fas"/>
    <property type="match status" value="1"/>
</dbReference>
<dbReference type="KEGG" id="api:100165647"/>
<keyword evidence="14" id="KW-1185">Reference proteome</keyword>
<dbReference type="GO" id="GO:0005886">
    <property type="term" value="C:plasma membrane"/>
    <property type="evidence" value="ECO:0007669"/>
    <property type="project" value="TreeGrafter"/>
</dbReference>
<evidence type="ECO:0000256" key="5">
    <source>
        <dbReference type="ARBA" id="ARBA00022741"/>
    </source>
</evidence>
<dbReference type="InterPro" id="IPR029397">
    <property type="entry name" value="Tube_Death"/>
</dbReference>
<dbReference type="Proteomes" id="UP000007819">
    <property type="component" value="Chromosome A3"/>
</dbReference>
<dbReference type="InterPro" id="IPR011009">
    <property type="entry name" value="Kinase-like_dom_sf"/>
</dbReference>
<keyword evidence="3 11" id="KW-0723">Serine/threonine-protein kinase</keyword>
<dbReference type="CDD" id="cd08308">
    <property type="entry name" value="Death_Tube"/>
    <property type="match status" value="1"/>
</dbReference>
<dbReference type="Pfam" id="PF00069">
    <property type="entry name" value="Pkinase"/>
    <property type="match status" value="1"/>
</dbReference>
<evidence type="ECO:0000256" key="8">
    <source>
        <dbReference type="ARBA" id="ARBA00047899"/>
    </source>
</evidence>
<evidence type="ECO:0000256" key="3">
    <source>
        <dbReference type="ARBA" id="ARBA00022527"/>
    </source>
</evidence>
<dbReference type="PROSITE" id="PS00107">
    <property type="entry name" value="PROTEIN_KINASE_ATP"/>
    <property type="match status" value="1"/>
</dbReference>
<evidence type="ECO:0000256" key="4">
    <source>
        <dbReference type="ARBA" id="ARBA00022679"/>
    </source>
</evidence>
<keyword evidence="4" id="KW-0808">Transferase</keyword>
<dbReference type="Gene3D" id="1.10.510.10">
    <property type="entry name" value="Transferase(Phosphotransferase) domain 1"/>
    <property type="match status" value="1"/>
</dbReference>
<evidence type="ECO:0000256" key="2">
    <source>
        <dbReference type="ARBA" id="ARBA00012513"/>
    </source>
</evidence>
<reference evidence="14" key="1">
    <citation type="submission" date="2010-06" db="EMBL/GenBank/DDBJ databases">
        <authorList>
            <person name="Jiang H."/>
            <person name="Abraham K."/>
            <person name="Ali S."/>
            <person name="Alsbrooks S.L."/>
            <person name="Anim B.N."/>
            <person name="Anosike U.S."/>
            <person name="Attaway T."/>
            <person name="Bandaranaike D.P."/>
            <person name="Battles P.K."/>
            <person name="Bell S.N."/>
            <person name="Bell A.V."/>
            <person name="Beltran B."/>
            <person name="Bickham C."/>
            <person name="Bustamante Y."/>
            <person name="Caleb T."/>
            <person name="Canada A."/>
            <person name="Cardenas V."/>
            <person name="Carter K."/>
            <person name="Chacko J."/>
            <person name="Chandrabose M.N."/>
            <person name="Chavez D."/>
            <person name="Chavez A."/>
            <person name="Chen L."/>
            <person name="Chu H.-S."/>
            <person name="Claassen K.J."/>
            <person name="Cockrell R."/>
            <person name="Collins M."/>
            <person name="Cooper J.A."/>
            <person name="Cree A."/>
            <person name="Curry S.M."/>
            <person name="Da Y."/>
            <person name="Dao M.D."/>
            <person name="Das B."/>
            <person name="Davila M.-L."/>
            <person name="Davy-Carroll L."/>
            <person name="Denson S."/>
            <person name="Dinh H."/>
            <person name="Ebong V.E."/>
            <person name="Edwards J.R."/>
            <person name="Egan A."/>
            <person name="El-Daye J."/>
            <person name="Escobedo L."/>
            <person name="Fernandez S."/>
            <person name="Fernando P.R."/>
            <person name="Flagg N."/>
            <person name="Forbes L.D."/>
            <person name="Fowler R.G."/>
            <person name="Fu Q."/>
            <person name="Gabisi R.A."/>
            <person name="Ganer J."/>
            <person name="Garbino Pronczuk A."/>
            <person name="Garcia R.M."/>
            <person name="Garner T."/>
            <person name="Garrett T.E."/>
            <person name="Gonzalez D.A."/>
            <person name="Hamid H."/>
            <person name="Hawkins E.S."/>
            <person name="Hirani K."/>
            <person name="Hogues M.E."/>
            <person name="Hollins B."/>
            <person name="Hsiao C.-H."/>
            <person name="Jabil R."/>
            <person name="James M.L."/>
            <person name="Jhangiani S.N."/>
            <person name="Johnson B."/>
            <person name="Johnson Q."/>
            <person name="Joshi V."/>
            <person name="Kalu J.B."/>
            <person name="Kam C."/>
            <person name="Kashfia A."/>
            <person name="Keebler J."/>
            <person name="Kisamo H."/>
            <person name="Kovar C.L."/>
            <person name="Lago L.A."/>
            <person name="Lai C.-Y."/>
            <person name="Laidlaw J."/>
            <person name="Lara F."/>
            <person name="Le T.-K."/>
            <person name="Lee S.L."/>
            <person name="Legall F.H."/>
            <person name="Lemon S.J."/>
            <person name="Lewis L.R."/>
            <person name="Li B."/>
            <person name="Liu Y."/>
            <person name="Liu Y.-S."/>
            <person name="Lopez J."/>
            <person name="Lozado R.J."/>
            <person name="Lu J."/>
            <person name="Madu R.C."/>
            <person name="Maheshwari M."/>
            <person name="Maheshwari R."/>
            <person name="Malloy K."/>
            <person name="Martinez E."/>
            <person name="Mathew T."/>
            <person name="Mercado I.C."/>
            <person name="Mercado C."/>
            <person name="Meyer B."/>
            <person name="Montgomery K."/>
            <person name="Morgan M.B."/>
            <person name="Munidasa M."/>
            <person name="Nazareth L.V."/>
            <person name="Nelson J."/>
            <person name="Ng B.M."/>
            <person name="Nguyen N.B."/>
            <person name="Nguyen P.Q."/>
            <person name="Nguyen T."/>
            <person name="Obregon M."/>
            <person name="Okwuonu G.O."/>
            <person name="Onwere C.G."/>
            <person name="Orozco G."/>
            <person name="Parra A."/>
            <person name="Patel S."/>
            <person name="Patil S."/>
            <person name="Perez A."/>
            <person name="Perez Y."/>
            <person name="Pham C."/>
            <person name="Primus E.L."/>
            <person name="Pu L.-L."/>
            <person name="Puazo M."/>
            <person name="Qin X."/>
            <person name="Quiroz J.B."/>
            <person name="Reese J."/>
            <person name="Richards S."/>
            <person name="Rives C.M."/>
            <person name="Robberts R."/>
            <person name="Ruiz S.J."/>
            <person name="Ruiz M.J."/>
            <person name="Santibanez J."/>
            <person name="Schneider B.W."/>
            <person name="Sisson I."/>
            <person name="Smith M."/>
            <person name="Sodergren E."/>
            <person name="Song X.-Z."/>
            <person name="Song B.B."/>
            <person name="Summersgill H."/>
            <person name="Thelus R."/>
            <person name="Thornton R.D."/>
            <person name="Trejos Z.Y."/>
            <person name="Usmani K."/>
            <person name="Vattathil S."/>
            <person name="Villasana D."/>
            <person name="Walker D.L."/>
            <person name="Wang S."/>
            <person name="Wang K."/>
            <person name="White C.S."/>
            <person name="Williams A.C."/>
            <person name="Williamson J."/>
            <person name="Wilson K."/>
            <person name="Woghiren I.O."/>
            <person name="Woodworth J.R."/>
            <person name="Worley K.C."/>
            <person name="Wright R.A."/>
            <person name="Wu W."/>
            <person name="Young L."/>
            <person name="Zhang L."/>
            <person name="Zhang J."/>
            <person name="Zhu Y."/>
            <person name="Muzny D.M."/>
            <person name="Weinstock G."/>
            <person name="Gibbs R.A."/>
        </authorList>
    </citation>
    <scope>NUCLEOTIDE SEQUENCE [LARGE SCALE GENOMIC DNA]</scope>
    <source>
        <strain evidence="14">LSR1</strain>
    </source>
</reference>
<evidence type="ECO:0000313" key="13">
    <source>
        <dbReference type="EnsemblMetazoa" id="XP_029347118.1"/>
    </source>
</evidence>
<dbReference type="PROSITE" id="PS00108">
    <property type="entry name" value="PROTEIN_KINASE_ST"/>
    <property type="match status" value="1"/>
</dbReference>
<dbReference type="SUPFAM" id="SSF47986">
    <property type="entry name" value="DEATH domain"/>
    <property type="match status" value="1"/>
</dbReference>
<evidence type="ECO:0000256" key="1">
    <source>
        <dbReference type="ARBA" id="ARBA00008718"/>
    </source>
</evidence>
<proteinExistence type="inferred from homology"/>
<sequence length="455" mass="51785">MMLGTTEVRKMDASLKNELVNLLNINDGWKSLMATVTVDCDPNKSLKYTNDHLKLIEMAGQTQRRFCSEIFLEEWGTSGRIRPNLKILMDLLFKLKLTRAAECIASKIIIDKPIDRLAISMDFYKIDKYTDNNSSEHFKSTLFAHQIEPRSTLNDDKSSKRFGEIQLPYKYLSNATNGFSDSCLIGTGGFGKVFKAKLTNQIVAIKRMEKIFEEKDFKQYLNEIDIVLKFKHDHLLPLLAISYDEQPCVVYEFMENGSLLDCIACKNRSSILNWKLRIKIGTDVASGLVYLHTAFETPFIHRDIKTANILLDNKFIPKIGDFGLTRLGDHTMTSIAIGTSAYMSPEAFRGDISMKVDVFSFGVVLLELLTGLAPYDEHRTGCDLLTHISEIERPIEELLDKRAGYWNNTIARKMDDLATLCTAPKTQRPFMHGQEGVFESLKNIQSEIDVYHENS</sequence>
<dbReference type="PANTHER" id="PTHR27001:SF931">
    <property type="entry name" value="OS11G0664100 PROTEIN"/>
    <property type="match status" value="1"/>
</dbReference>
<dbReference type="GO" id="GO:0004674">
    <property type="term" value="F:protein serine/threonine kinase activity"/>
    <property type="evidence" value="ECO:0007669"/>
    <property type="project" value="UniProtKB-KW"/>
</dbReference>
<evidence type="ECO:0000256" key="11">
    <source>
        <dbReference type="RuleBase" id="RU000304"/>
    </source>
</evidence>
<dbReference type="PROSITE" id="PS50011">
    <property type="entry name" value="PROTEIN_KINASE_DOM"/>
    <property type="match status" value="1"/>
</dbReference>
<dbReference type="OrthoDB" id="4062651at2759"/>
<organism evidence="13 14">
    <name type="scientific">Acyrthosiphon pisum</name>
    <name type="common">Pea aphid</name>
    <dbReference type="NCBI Taxonomy" id="7029"/>
    <lineage>
        <taxon>Eukaryota</taxon>
        <taxon>Metazoa</taxon>
        <taxon>Ecdysozoa</taxon>
        <taxon>Arthropoda</taxon>
        <taxon>Hexapoda</taxon>
        <taxon>Insecta</taxon>
        <taxon>Pterygota</taxon>
        <taxon>Neoptera</taxon>
        <taxon>Paraneoptera</taxon>
        <taxon>Hemiptera</taxon>
        <taxon>Sternorrhyncha</taxon>
        <taxon>Aphidomorpha</taxon>
        <taxon>Aphidoidea</taxon>
        <taxon>Aphididae</taxon>
        <taxon>Macrosiphini</taxon>
        <taxon>Acyrthosiphon</taxon>
    </lineage>
</organism>
<dbReference type="EnsemblMetazoa" id="XM_008181755.3">
    <property type="protein sequence ID" value="XP_008179977.1"/>
    <property type="gene ID" value="LOC100165647"/>
</dbReference>
<evidence type="ECO:0000313" key="14">
    <source>
        <dbReference type="Proteomes" id="UP000007819"/>
    </source>
</evidence>
<name>A0A8R2NSJ5_ACYPI</name>
<dbReference type="InterPro" id="IPR008271">
    <property type="entry name" value="Ser/Thr_kinase_AS"/>
</dbReference>
<dbReference type="InterPro" id="IPR011029">
    <property type="entry name" value="DEATH-like_dom_sf"/>
</dbReference>
<dbReference type="GO" id="GO:0005524">
    <property type="term" value="F:ATP binding"/>
    <property type="evidence" value="ECO:0007669"/>
    <property type="project" value="UniProtKB-UniRule"/>
</dbReference>
<evidence type="ECO:0000256" key="9">
    <source>
        <dbReference type="ARBA" id="ARBA00048679"/>
    </source>
</evidence>
<comment type="catalytic activity">
    <reaction evidence="8">
        <text>L-threonyl-[protein] + ATP = O-phospho-L-threonyl-[protein] + ADP + H(+)</text>
        <dbReference type="Rhea" id="RHEA:46608"/>
        <dbReference type="Rhea" id="RHEA-COMP:11060"/>
        <dbReference type="Rhea" id="RHEA-COMP:11605"/>
        <dbReference type="ChEBI" id="CHEBI:15378"/>
        <dbReference type="ChEBI" id="CHEBI:30013"/>
        <dbReference type="ChEBI" id="CHEBI:30616"/>
        <dbReference type="ChEBI" id="CHEBI:61977"/>
        <dbReference type="ChEBI" id="CHEBI:456216"/>
        <dbReference type="EC" id="2.7.11.1"/>
    </reaction>
</comment>
<dbReference type="EnsemblMetazoa" id="XM_008181753.2">
    <property type="protein sequence ID" value="XP_008179975.1"/>
    <property type="gene ID" value="LOC100165647"/>
</dbReference>
<dbReference type="RefSeq" id="XP_008179975.1">
    <property type="nucleotide sequence ID" value="XM_008181753.2"/>
</dbReference>
<dbReference type="InterPro" id="IPR000719">
    <property type="entry name" value="Prot_kinase_dom"/>
</dbReference>
<dbReference type="EnsemblMetazoa" id="XM_029491257.1">
    <property type="protein sequence ID" value="XP_029347117.1"/>
    <property type="gene ID" value="LOC100165647"/>
</dbReference>
<dbReference type="EC" id="2.7.11.1" evidence="2"/>
<feature type="domain" description="Protein kinase" evidence="12">
    <location>
        <begin position="179"/>
        <end position="455"/>
    </location>
</feature>
<dbReference type="GeneID" id="100165647"/>
<comment type="similarity">
    <text evidence="1">Belongs to the protein kinase superfamily. TKL Ser/Thr protein kinase family. Pelle subfamily.</text>
</comment>
<keyword evidence="5 10" id="KW-0547">Nucleotide-binding</keyword>
<comment type="catalytic activity">
    <reaction evidence="9">
        <text>L-seryl-[protein] + ATP = O-phospho-L-seryl-[protein] + ADP + H(+)</text>
        <dbReference type="Rhea" id="RHEA:17989"/>
        <dbReference type="Rhea" id="RHEA-COMP:9863"/>
        <dbReference type="Rhea" id="RHEA-COMP:11604"/>
        <dbReference type="ChEBI" id="CHEBI:15378"/>
        <dbReference type="ChEBI" id="CHEBI:29999"/>
        <dbReference type="ChEBI" id="CHEBI:30616"/>
        <dbReference type="ChEBI" id="CHEBI:83421"/>
        <dbReference type="ChEBI" id="CHEBI:456216"/>
        <dbReference type="EC" id="2.7.11.1"/>
    </reaction>
</comment>
<protein>
    <recommendedName>
        <fullName evidence="2">non-specific serine/threonine protein kinase</fullName>
        <ecNumber evidence="2">2.7.11.1</ecNumber>
    </recommendedName>
</protein>
<dbReference type="Gene3D" id="3.30.200.20">
    <property type="entry name" value="Phosphorylase Kinase, domain 1"/>
    <property type="match status" value="1"/>
</dbReference>
<dbReference type="SMART" id="SM00220">
    <property type="entry name" value="S_TKc"/>
    <property type="match status" value="1"/>
</dbReference>
<evidence type="ECO:0000256" key="6">
    <source>
        <dbReference type="ARBA" id="ARBA00022777"/>
    </source>
</evidence>
<feature type="binding site" evidence="10">
    <location>
        <position position="206"/>
    </location>
    <ligand>
        <name>ATP</name>
        <dbReference type="ChEBI" id="CHEBI:30616"/>
    </ligand>
</feature>
<dbReference type="InterPro" id="IPR017441">
    <property type="entry name" value="Protein_kinase_ATP_BS"/>
</dbReference>